<proteinExistence type="predicted"/>
<dbReference type="Proteomes" id="UP000245124">
    <property type="component" value="Unassembled WGS sequence"/>
</dbReference>
<keyword evidence="1" id="KW-0812">Transmembrane</keyword>
<keyword evidence="3" id="KW-1185">Reference proteome</keyword>
<sequence>MLIRKCRNPVVIFLTYVDVCCIKNILVLLSLSLTAYIYVIFSVLILDMFKLCIFEKKTSFSSSYLYEYEYRRYLLFFDN</sequence>
<dbReference type="EMBL" id="BDUD01000001">
    <property type="protein sequence ID" value="GBG17081.1"/>
    <property type="molecule type" value="Genomic_DNA"/>
</dbReference>
<organism evidence="2 3">
    <name type="scientific">Nostoc commune NIES-4072</name>
    <dbReference type="NCBI Taxonomy" id="2005467"/>
    <lineage>
        <taxon>Bacteria</taxon>
        <taxon>Bacillati</taxon>
        <taxon>Cyanobacteriota</taxon>
        <taxon>Cyanophyceae</taxon>
        <taxon>Nostocales</taxon>
        <taxon>Nostocaceae</taxon>
        <taxon>Nostoc</taxon>
    </lineage>
</organism>
<evidence type="ECO:0000313" key="3">
    <source>
        <dbReference type="Proteomes" id="UP000245124"/>
    </source>
</evidence>
<reference evidence="2 3" key="1">
    <citation type="submission" date="2017-06" db="EMBL/GenBank/DDBJ databases">
        <title>Genome sequencing of cyanobaciteial culture collection at National Institute for Environmental Studies (NIES).</title>
        <authorList>
            <person name="Hirose Y."/>
            <person name="Shimura Y."/>
            <person name="Fujisawa T."/>
            <person name="Nakamura Y."/>
            <person name="Kawachi M."/>
        </authorList>
    </citation>
    <scope>NUCLEOTIDE SEQUENCE [LARGE SCALE GENOMIC DNA]</scope>
    <source>
        <strain evidence="2 3">NIES-4072</strain>
    </source>
</reference>
<keyword evidence="1" id="KW-1133">Transmembrane helix</keyword>
<gene>
    <name evidence="2" type="ORF">NIES4072_07300</name>
</gene>
<name>A0A2R5FMS4_NOSCO</name>
<evidence type="ECO:0000256" key="1">
    <source>
        <dbReference type="SAM" id="Phobius"/>
    </source>
</evidence>
<feature type="transmembrane region" description="Helical" evidence="1">
    <location>
        <begin position="35"/>
        <end position="53"/>
    </location>
</feature>
<protein>
    <submittedName>
        <fullName evidence="2">Uncharacterized protein</fullName>
    </submittedName>
</protein>
<comment type="caution">
    <text evidence="2">The sequence shown here is derived from an EMBL/GenBank/DDBJ whole genome shotgun (WGS) entry which is preliminary data.</text>
</comment>
<accession>A0A2R5FMS4</accession>
<evidence type="ECO:0000313" key="2">
    <source>
        <dbReference type="EMBL" id="GBG17081.1"/>
    </source>
</evidence>
<keyword evidence="1" id="KW-0472">Membrane</keyword>
<dbReference type="AlphaFoldDB" id="A0A2R5FMS4"/>